<comment type="caution">
    <text evidence="1">The sequence shown here is derived from an EMBL/GenBank/DDBJ whole genome shotgun (WGS) entry which is preliminary data.</text>
</comment>
<reference evidence="1 2" key="1">
    <citation type="submission" date="2018-03" db="EMBL/GenBank/DDBJ databases">
        <title>The draft genome of Zobellella sp. 59N8.</title>
        <authorList>
            <person name="Liu L."/>
            <person name="Li L."/>
            <person name="Zhang X."/>
            <person name="Liang L."/>
            <person name="Wang T."/>
        </authorList>
    </citation>
    <scope>NUCLEOTIDE SEQUENCE [LARGE SCALE GENOMIC DNA]</scope>
    <source>
        <strain evidence="1 2">59N8</strain>
    </source>
</reference>
<dbReference type="Pfam" id="PF05962">
    <property type="entry name" value="HutD"/>
    <property type="match status" value="1"/>
</dbReference>
<evidence type="ECO:0008006" key="3">
    <source>
        <dbReference type="Google" id="ProtNLM"/>
    </source>
</evidence>
<dbReference type="Proteomes" id="UP000240243">
    <property type="component" value="Unassembled WGS sequence"/>
</dbReference>
<name>A0A2P7R3K7_9GAMM</name>
<dbReference type="Gene3D" id="2.60.120.10">
    <property type="entry name" value="Jelly Rolls"/>
    <property type="match status" value="1"/>
</dbReference>
<evidence type="ECO:0000313" key="1">
    <source>
        <dbReference type="EMBL" id="PSJ44782.1"/>
    </source>
</evidence>
<sequence>MATILGPDDFIDMPWKNGGGMTRELYRLNGGPGEDFALRLSMARVGQSGPFSFFPGIDRVLMLVEGEGFELGLDDGSRRRLAEPFVPFRFAGEQAVDCRLLGGECLDFNLMTARTWGRAEPIVHALAAGRGYHGEPGPGRLLYLHGPAPRLWVLAPGETLELEPGDQPRILVEILLYPLAEHGA</sequence>
<gene>
    <name evidence="1" type="ORF">C7H85_12455</name>
</gene>
<proteinExistence type="predicted"/>
<dbReference type="InterPro" id="IPR010282">
    <property type="entry name" value="Uncharacterised_HutD/Ves"/>
</dbReference>
<dbReference type="AlphaFoldDB" id="A0A2P7R3K7"/>
<keyword evidence="2" id="KW-1185">Reference proteome</keyword>
<organism evidence="1 2">
    <name type="scientific">Zobellella endophytica</name>
    <dbReference type="NCBI Taxonomy" id="2116700"/>
    <lineage>
        <taxon>Bacteria</taxon>
        <taxon>Pseudomonadati</taxon>
        <taxon>Pseudomonadota</taxon>
        <taxon>Gammaproteobacteria</taxon>
        <taxon>Aeromonadales</taxon>
        <taxon>Aeromonadaceae</taxon>
        <taxon>Zobellella</taxon>
    </lineage>
</organism>
<dbReference type="PANTHER" id="PTHR37943:SF1">
    <property type="entry name" value="PROTEIN VES"/>
    <property type="match status" value="1"/>
</dbReference>
<evidence type="ECO:0000313" key="2">
    <source>
        <dbReference type="Proteomes" id="UP000240243"/>
    </source>
</evidence>
<dbReference type="EMBL" id="PXYG01000005">
    <property type="protein sequence ID" value="PSJ44782.1"/>
    <property type="molecule type" value="Genomic_DNA"/>
</dbReference>
<dbReference type="SUPFAM" id="SSF51182">
    <property type="entry name" value="RmlC-like cupins"/>
    <property type="match status" value="1"/>
</dbReference>
<dbReference type="InterPro" id="IPR014710">
    <property type="entry name" value="RmlC-like_jellyroll"/>
</dbReference>
<protein>
    <recommendedName>
        <fullName evidence="3">HutD family protein</fullName>
    </recommendedName>
</protein>
<dbReference type="OrthoDB" id="9800082at2"/>
<dbReference type="PANTHER" id="PTHR37943">
    <property type="entry name" value="PROTEIN VES"/>
    <property type="match status" value="1"/>
</dbReference>
<dbReference type="InterPro" id="IPR011051">
    <property type="entry name" value="RmlC_Cupin_sf"/>
</dbReference>
<dbReference type="CDD" id="cd20293">
    <property type="entry name" value="cupin_HutD_N"/>
    <property type="match status" value="1"/>
</dbReference>
<dbReference type="RefSeq" id="WP_106730033.1">
    <property type="nucleotide sequence ID" value="NZ_PXYG01000005.1"/>
</dbReference>
<accession>A0A2P7R3K7</accession>